<evidence type="ECO:0000313" key="2">
    <source>
        <dbReference type="Proteomes" id="UP000050792"/>
    </source>
</evidence>
<evidence type="ECO:0000256" key="1">
    <source>
        <dbReference type="SAM" id="MobiDB-lite"/>
    </source>
</evidence>
<dbReference type="AlphaFoldDB" id="A0AA85G2H1"/>
<feature type="compositionally biased region" description="Polar residues" evidence="1">
    <location>
        <begin position="340"/>
        <end position="356"/>
    </location>
</feature>
<protein>
    <submittedName>
        <fullName evidence="3">DnaJ_C domain-containing protein</fullName>
    </submittedName>
</protein>
<feature type="region of interest" description="Disordered" evidence="1">
    <location>
        <begin position="186"/>
        <end position="205"/>
    </location>
</feature>
<reference evidence="3" key="2">
    <citation type="submission" date="2023-11" db="UniProtKB">
        <authorList>
            <consortium name="WormBaseParasite"/>
        </authorList>
    </citation>
    <scope>IDENTIFICATION</scope>
</reference>
<evidence type="ECO:0000313" key="3">
    <source>
        <dbReference type="WBParaSite" id="SRDH1_76650.6"/>
    </source>
</evidence>
<accession>A0AA85G2H1</accession>
<sequence>MEYTKKLSIHVYVWSLNFVLRRNFDRNQRSRSRFFGIQDYDDNDVFQSNEDNGNCGTFTNTSTTASGYSSCFTNNITDDNDSQTIFQFDEMFGQNTCQDVDQCWSSSLSDSPPLGRPRRANPKPLTGRYEVEFPGIFVEGFRGGHVKFNIPGVLQGSLKPTDSMIVKINVPSPEHFHLSEVYDQSSFRNSPQTEGVSQNRETSTVSTSRFATSCFEQNTHQTMSGHHSTTMPYTSDILSNLHSNNPNPSDSYQLNSTDTNKSDAHLLRCGTTTECSTISSNPCSSSRFPSVYERISTDSGLPSNYLMRPVISGHSKIVEEDNSNDRSGFDIGDGERNPVNFGNGNHQLSRFGQFGT</sequence>
<dbReference type="Proteomes" id="UP000050792">
    <property type="component" value="Unassembled WGS sequence"/>
</dbReference>
<dbReference type="WBParaSite" id="SRDH1_76650.6">
    <property type="protein sequence ID" value="SRDH1_76650.6"/>
    <property type="gene ID" value="SRDH1_76650"/>
</dbReference>
<keyword evidence="2" id="KW-1185">Reference proteome</keyword>
<organism evidence="2 3">
    <name type="scientific">Schistosoma rodhaini</name>
    <dbReference type="NCBI Taxonomy" id="6188"/>
    <lineage>
        <taxon>Eukaryota</taxon>
        <taxon>Metazoa</taxon>
        <taxon>Spiralia</taxon>
        <taxon>Lophotrochozoa</taxon>
        <taxon>Platyhelminthes</taxon>
        <taxon>Trematoda</taxon>
        <taxon>Digenea</taxon>
        <taxon>Strigeidida</taxon>
        <taxon>Schistosomatoidea</taxon>
        <taxon>Schistosomatidae</taxon>
        <taxon>Schistosoma</taxon>
    </lineage>
</organism>
<feature type="region of interest" description="Disordered" evidence="1">
    <location>
        <begin position="319"/>
        <end position="356"/>
    </location>
</feature>
<feature type="compositionally biased region" description="Basic and acidic residues" evidence="1">
    <location>
        <begin position="319"/>
        <end position="336"/>
    </location>
</feature>
<proteinExistence type="predicted"/>
<reference evidence="2" key="1">
    <citation type="submission" date="2022-06" db="EMBL/GenBank/DDBJ databases">
        <authorList>
            <person name="Berger JAMES D."/>
            <person name="Berger JAMES D."/>
        </authorList>
    </citation>
    <scope>NUCLEOTIDE SEQUENCE [LARGE SCALE GENOMIC DNA]</scope>
</reference>
<name>A0AA85G2H1_9TREM</name>